<dbReference type="AlphaFoldDB" id="A0A834WIB0"/>
<dbReference type="Proteomes" id="UP000634136">
    <property type="component" value="Unassembled WGS sequence"/>
</dbReference>
<dbReference type="EMBL" id="JAAIUW010000007">
    <property type="protein sequence ID" value="KAF7823762.1"/>
    <property type="molecule type" value="Genomic_DNA"/>
</dbReference>
<keyword evidence="2" id="KW-1185">Reference proteome</keyword>
<evidence type="ECO:0000313" key="1">
    <source>
        <dbReference type="EMBL" id="KAF7823762.1"/>
    </source>
</evidence>
<evidence type="ECO:0000313" key="2">
    <source>
        <dbReference type="Proteomes" id="UP000634136"/>
    </source>
</evidence>
<sequence>MALVEEDIAMFEQSGACVTINGKVTCGSVPVSSLDACCVPWEFSRWFKNGFILPWAGSKTIVCNCRGGSNAGGLEGSTRYGWLDPWLVEVVTLEDVMA</sequence>
<name>A0A834WIB0_9FABA</name>
<proteinExistence type="predicted"/>
<reference evidence="1" key="1">
    <citation type="submission" date="2020-09" db="EMBL/GenBank/DDBJ databases">
        <title>Genome-Enabled Discovery of Anthraquinone Biosynthesis in Senna tora.</title>
        <authorList>
            <person name="Kang S.-H."/>
            <person name="Pandey R.P."/>
            <person name="Lee C.-M."/>
            <person name="Sim J.-S."/>
            <person name="Jeong J.-T."/>
            <person name="Choi B.-S."/>
            <person name="Jung M."/>
            <person name="Ginzburg D."/>
            <person name="Zhao K."/>
            <person name="Won S.Y."/>
            <person name="Oh T.-J."/>
            <person name="Yu Y."/>
            <person name="Kim N.-H."/>
            <person name="Lee O.R."/>
            <person name="Lee T.-H."/>
            <person name="Bashyal P."/>
            <person name="Kim T.-S."/>
            <person name="Lee W.-H."/>
            <person name="Kawkins C."/>
            <person name="Kim C.-K."/>
            <person name="Kim J.S."/>
            <person name="Ahn B.O."/>
            <person name="Rhee S.Y."/>
            <person name="Sohng J.K."/>
        </authorList>
    </citation>
    <scope>NUCLEOTIDE SEQUENCE</scope>
    <source>
        <tissue evidence="1">Leaf</tissue>
    </source>
</reference>
<gene>
    <name evidence="1" type="ORF">G2W53_021906</name>
</gene>
<comment type="caution">
    <text evidence="1">The sequence shown here is derived from an EMBL/GenBank/DDBJ whole genome shotgun (WGS) entry which is preliminary data.</text>
</comment>
<accession>A0A834WIB0</accession>
<protein>
    <submittedName>
        <fullName evidence="1">Uncharacterized protein</fullName>
    </submittedName>
</protein>
<organism evidence="1 2">
    <name type="scientific">Senna tora</name>
    <dbReference type="NCBI Taxonomy" id="362788"/>
    <lineage>
        <taxon>Eukaryota</taxon>
        <taxon>Viridiplantae</taxon>
        <taxon>Streptophyta</taxon>
        <taxon>Embryophyta</taxon>
        <taxon>Tracheophyta</taxon>
        <taxon>Spermatophyta</taxon>
        <taxon>Magnoliopsida</taxon>
        <taxon>eudicotyledons</taxon>
        <taxon>Gunneridae</taxon>
        <taxon>Pentapetalae</taxon>
        <taxon>rosids</taxon>
        <taxon>fabids</taxon>
        <taxon>Fabales</taxon>
        <taxon>Fabaceae</taxon>
        <taxon>Caesalpinioideae</taxon>
        <taxon>Cassia clade</taxon>
        <taxon>Senna</taxon>
    </lineage>
</organism>